<sequence length="558" mass="62088">MYAGYFGLQHDPFSIAPDPRYLFMSARHREALAHLLYGLQGSGGIVLLTGDIGTGKTTVFRCFLEQVPDSVQVAYVFNPKLSALELLQTICDEFGIEVSPAHPGPRTIKDHIDPLNAFLLTLHAQGRQAMLVIDEAQNLSADVLEQLRLLTNLETAERKLLQIVLIGQPELRDLLQKPELEQLSQRIVARYHLQALSAQETGQYLAHRLGVAGWQGPLPMAPRVIKRIHRLSQGVPRRINLLAGRAMLGAYATQRERITEAMVDQAAREIFDGRPEHPGGWRLTWRITLPALGLLLLVSLLLSLLALGWIKAPEWMQDKGGEPAALQPDPSPMAQPTTPEERSPTKATPAQAEDAPGDIEALLAAKLWQDEAPAWQALAPLWAWTPDPGTDPCKQTLGAGLQCFRSDRMTPEGLSRLNRPAILTLRLADRMPQRVLLTRQDADGQFWLAHASRQWRVSASELGRIWDGSYATLWRTPPGTRERIVDARLPEQRQWIDTRLVQLQQAGHIASTHNTYEQRLVAFQEKAGVETHGKASPMTLMQLNQATGVDEPVLVKAE</sequence>
<keyword evidence="2" id="KW-0472">Membrane</keyword>
<accession>A0ABW2R8X5</accession>
<dbReference type="Pfam" id="PF13401">
    <property type="entry name" value="AAA_22"/>
    <property type="match status" value="1"/>
</dbReference>
<dbReference type="InterPro" id="IPR052026">
    <property type="entry name" value="ExeA_AAA_ATPase_DNA-bind"/>
</dbReference>
<keyword evidence="2" id="KW-0812">Transmembrane</keyword>
<gene>
    <name evidence="4" type="ORF">ACFQNJ_08425</name>
</gene>
<dbReference type="PANTHER" id="PTHR35894">
    <property type="entry name" value="GENERAL SECRETION PATHWAY PROTEIN A-RELATED"/>
    <property type="match status" value="1"/>
</dbReference>
<comment type="caution">
    <text evidence="4">The sequence shown here is derived from an EMBL/GenBank/DDBJ whole genome shotgun (WGS) entry which is preliminary data.</text>
</comment>
<dbReference type="Gene3D" id="3.40.50.300">
    <property type="entry name" value="P-loop containing nucleotide triphosphate hydrolases"/>
    <property type="match status" value="1"/>
</dbReference>
<evidence type="ECO:0000259" key="3">
    <source>
        <dbReference type="Pfam" id="PF13401"/>
    </source>
</evidence>
<evidence type="ECO:0000313" key="4">
    <source>
        <dbReference type="EMBL" id="MFC7434535.1"/>
    </source>
</evidence>
<dbReference type="InterPro" id="IPR049945">
    <property type="entry name" value="AAA_22"/>
</dbReference>
<feature type="region of interest" description="Disordered" evidence="1">
    <location>
        <begin position="320"/>
        <end position="354"/>
    </location>
</feature>
<dbReference type="InterPro" id="IPR027417">
    <property type="entry name" value="P-loop_NTPase"/>
</dbReference>
<protein>
    <submittedName>
        <fullName evidence="4">ExeA family protein</fullName>
    </submittedName>
</protein>
<dbReference type="Proteomes" id="UP001596495">
    <property type="component" value="Unassembled WGS sequence"/>
</dbReference>
<evidence type="ECO:0000256" key="1">
    <source>
        <dbReference type="SAM" id="MobiDB-lite"/>
    </source>
</evidence>
<proteinExistence type="predicted"/>
<keyword evidence="5" id="KW-1185">Reference proteome</keyword>
<name>A0ABW2R8X5_9BURK</name>
<dbReference type="EMBL" id="JBHTBX010000004">
    <property type="protein sequence ID" value="MFC7434535.1"/>
    <property type="molecule type" value="Genomic_DNA"/>
</dbReference>
<organism evidence="4 5">
    <name type="scientific">Hydrogenophaga bisanensis</name>
    <dbReference type="NCBI Taxonomy" id="439611"/>
    <lineage>
        <taxon>Bacteria</taxon>
        <taxon>Pseudomonadati</taxon>
        <taxon>Pseudomonadota</taxon>
        <taxon>Betaproteobacteria</taxon>
        <taxon>Burkholderiales</taxon>
        <taxon>Comamonadaceae</taxon>
        <taxon>Hydrogenophaga</taxon>
    </lineage>
</organism>
<dbReference type="Gene3D" id="3.90.70.10">
    <property type="entry name" value="Cysteine proteinases"/>
    <property type="match status" value="1"/>
</dbReference>
<dbReference type="RefSeq" id="WP_382255989.1">
    <property type="nucleotide sequence ID" value="NZ_JBHTBX010000004.1"/>
</dbReference>
<feature type="transmembrane region" description="Helical" evidence="2">
    <location>
        <begin position="287"/>
        <end position="310"/>
    </location>
</feature>
<evidence type="ECO:0000313" key="5">
    <source>
        <dbReference type="Proteomes" id="UP001596495"/>
    </source>
</evidence>
<feature type="domain" description="ORC1/DEAH AAA+ ATPase" evidence="3">
    <location>
        <begin position="42"/>
        <end position="175"/>
    </location>
</feature>
<reference evidence="5" key="1">
    <citation type="journal article" date="2019" name="Int. J. Syst. Evol. Microbiol.">
        <title>The Global Catalogue of Microorganisms (GCM) 10K type strain sequencing project: providing services to taxonomists for standard genome sequencing and annotation.</title>
        <authorList>
            <consortium name="The Broad Institute Genomics Platform"/>
            <consortium name="The Broad Institute Genome Sequencing Center for Infectious Disease"/>
            <person name="Wu L."/>
            <person name="Ma J."/>
        </authorList>
    </citation>
    <scope>NUCLEOTIDE SEQUENCE [LARGE SCALE GENOMIC DNA]</scope>
    <source>
        <strain evidence="5">CCUG 54518</strain>
    </source>
</reference>
<evidence type="ECO:0000256" key="2">
    <source>
        <dbReference type="SAM" id="Phobius"/>
    </source>
</evidence>
<keyword evidence="2" id="KW-1133">Transmembrane helix</keyword>
<dbReference type="SUPFAM" id="SSF52540">
    <property type="entry name" value="P-loop containing nucleoside triphosphate hydrolases"/>
    <property type="match status" value="1"/>
</dbReference>
<dbReference type="PANTHER" id="PTHR35894:SF1">
    <property type="entry name" value="PHOSPHORIBULOKINASE _ URIDINE KINASE FAMILY"/>
    <property type="match status" value="1"/>
</dbReference>